<gene>
    <name evidence="2" type="ORF">OCV88_13240</name>
</gene>
<evidence type="ECO:0000256" key="1">
    <source>
        <dbReference type="SAM" id="Phobius"/>
    </source>
</evidence>
<keyword evidence="1" id="KW-0472">Membrane</keyword>
<feature type="transmembrane region" description="Helical" evidence="1">
    <location>
        <begin position="6"/>
        <end position="25"/>
    </location>
</feature>
<dbReference type="InterPro" id="IPR008407">
    <property type="entry name" value="Brnchd-chn_aa_trnsp_AzlD"/>
</dbReference>
<evidence type="ECO:0000313" key="2">
    <source>
        <dbReference type="EMBL" id="MCU6763277.1"/>
    </source>
</evidence>
<sequence>MQSFVIIIVTAAVTFATRVIPFLLFPEGKAIPKVVQYLGKVLPPAVIGMLVIFCYKSMHVVKAPHGIPELVCGAVVVILHIWKRNNLLSIGVGTVLYMVLVQTVFA</sequence>
<feature type="transmembrane region" description="Helical" evidence="1">
    <location>
        <begin position="37"/>
        <end position="58"/>
    </location>
</feature>
<feature type="transmembrane region" description="Helical" evidence="1">
    <location>
        <begin position="87"/>
        <end position="105"/>
    </location>
</feature>
<feature type="transmembrane region" description="Helical" evidence="1">
    <location>
        <begin position="64"/>
        <end position="82"/>
    </location>
</feature>
<proteinExistence type="predicted"/>
<comment type="caution">
    <text evidence="2">The sequence shown here is derived from an EMBL/GenBank/DDBJ whole genome shotgun (WGS) entry which is preliminary data.</text>
</comment>
<dbReference type="PIRSF" id="PIRSF003203">
    <property type="entry name" value="AzlD"/>
    <property type="match status" value="1"/>
</dbReference>
<evidence type="ECO:0000313" key="3">
    <source>
        <dbReference type="Proteomes" id="UP001652442"/>
    </source>
</evidence>
<reference evidence="2 3" key="1">
    <citation type="journal article" date="2021" name="ISME Commun">
        <title>Automated analysis of genomic sequences facilitates high-throughput and comprehensive description of bacteria.</title>
        <authorList>
            <person name="Hitch T.C.A."/>
        </authorList>
    </citation>
    <scope>NUCLEOTIDE SEQUENCE [LARGE SCALE GENOMIC DNA]</scope>
    <source>
        <strain evidence="2 3">Sanger_109</strain>
    </source>
</reference>
<dbReference type="Proteomes" id="UP001652442">
    <property type="component" value="Unassembled WGS sequence"/>
</dbReference>
<dbReference type="Pfam" id="PF05437">
    <property type="entry name" value="AzlD"/>
    <property type="match status" value="1"/>
</dbReference>
<organism evidence="2 3">
    <name type="scientific">Brotonthovivens ammoniilytica</name>
    <dbReference type="NCBI Taxonomy" id="2981725"/>
    <lineage>
        <taxon>Bacteria</taxon>
        <taxon>Bacillati</taxon>
        <taxon>Bacillota</taxon>
        <taxon>Clostridia</taxon>
        <taxon>Lachnospirales</taxon>
        <taxon>Lachnospiraceae</taxon>
        <taxon>Brotonthovivens</taxon>
    </lineage>
</organism>
<name>A0ABT2TNT8_9FIRM</name>
<keyword evidence="1" id="KW-0812">Transmembrane</keyword>
<protein>
    <submittedName>
        <fullName evidence="2">Branched-chain amino acid transporter permease</fullName>
    </submittedName>
</protein>
<accession>A0ABT2TNT8</accession>
<dbReference type="EMBL" id="JAOQJQ010000006">
    <property type="protein sequence ID" value="MCU6763277.1"/>
    <property type="molecule type" value="Genomic_DNA"/>
</dbReference>
<keyword evidence="3" id="KW-1185">Reference proteome</keyword>
<keyword evidence="1" id="KW-1133">Transmembrane helix</keyword>